<feature type="transmembrane region" description="Helical" evidence="5">
    <location>
        <begin position="89"/>
        <end position="106"/>
    </location>
</feature>
<dbReference type="GO" id="GO:0016020">
    <property type="term" value="C:membrane"/>
    <property type="evidence" value="ECO:0007669"/>
    <property type="project" value="UniProtKB-SubCell"/>
</dbReference>
<evidence type="ECO:0000313" key="6">
    <source>
        <dbReference type="EMBL" id="SDK65920.1"/>
    </source>
</evidence>
<dbReference type="EMBL" id="FNES01000022">
    <property type="protein sequence ID" value="SDK65920.1"/>
    <property type="molecule type" value="Genomic_DNA"/>
</dbReference>
<keyword evidence="2 5" id="KW-0812">Transmembrane</keyword>
<keyword evidence="4 5" id="KW-0472">Membrane</keyword>
<dbReference type="GO" id="GO:0005385">
    <property type="term" value="F:zinc ion transmembrane transporter activity"/>
    <property type="evidence" value="ECO:0007669"/>
    <property type="project" value="TreeGrafter"/>
</dbReference>
<dbReference type="InterPro" id="IPR003689">
    <property type="entry name" value="ZIP"/>
</dbReference>
<sequence>MSAIALVGGVTVLLKPATLDRLLLPFVALAAGTLLGGAFFHMIPEGAAALPPLFASLWLALGFATFLGLEQFLQWHQSHRVAARVRQPFTYLILLGDGIHNFLGGLSIASTFLLNPAAGIVAWVAAAAHEVPQELGDFGILVHGGFNRRHALLWNLVSALTFPLGALLALGIAQQFDVSGLVLFGAGTFIYIAASDLVPEIKTAKRLSSAAVHFGFFVIGLGGMFLLAHALQ</sequence>
<dbReference type="STRING" id="376427.SAMN04487954_12251"/>
<keyword evidence="3 5" id="KW-1133">Transmembrane helix</keyword>
<name>A0A1G9DQ17_9GAMM</name>
<keyword evidence="7" id="KW-1185">Reference proteome</keyword>
<feature type="transmembrane region" description="Helical" evidence="5">
    <location>
        <begin position="152"/>
        <end position="172"/>
    </location>
</feature>
<evidence type="ECO:0000313" key="7">
    <source>
        <dbReference type="Proteomes" id="UP000198525"/>
    </source>
</evidence>
<organism evidence="6 7">
    <name type="scientific">Billgrantia gudaonensis</name>
    <dbReference type="NCBI Taxonomy" id="376427"/>
    <lineage>
        <taxon>Bacteria</taxon>
        <taxon>Pseudomonadati</taxon>
        <taxon>Pseudomonadota</taxon>
        <taxon>Gammaproteobacteria</taxon>
        <taxon>Oceanospirillales</taxon>
        <taxon>Halomonadaceae</taxon>
        <taxon>Billgrantia</taxon>
    </lineage>
</organism>
<dbReference type="AlphaFoldDB" id="A0A1G9DQ17"/>
<dbReference type="PANTHER" id="PTHR16950:SF16">
    <property type="entry name" value="ZINC TRANSPORTER ZIP13"/>
    <property type="match status" value="1"/>
</dbReference>
<protein>
    <submittedName>
        <fullName evidence="6">Zinc and cadmium transporter</fullName>
    </submittedName>
</protein>
<evidence type="ECO:0000256" key="1">
    <source>
        <dbReference type="ARBA" id="ARBA00004141"/>
    </source>
</evidence>
<accession>A0A1G9DQ17</accession>
<proteinExistence type="predicted"/>
<feature type="transmembrane region" description="Helical" evidence="5">
    <location>
        <begin position="49"/>
        <end position="69"/>
    </location>
</feature>
<feature type="transmembrane region" description="Helical" evidence="5">
    <location>
        <begin position="22"/>
        <end position="43"/>
    </location>
</feature>
<gene>
    <name evidence="6" type="ORF">SAMN04487954_12251</name>
</gene>
<dbReference type="Pfam" id="PF02535">
    <property type="entry name" value="Zip"/>
    <property type="match status" value="1"/>
</dbReference>
<dbReference type="OrthoDB" id="9806593at2"/>
<evidence type="ECO:0000256" key="2">
    <source>
        <dbReference type="ARBA" id="ARBA00022692"/>
    </source>
</evidence>
<reference evidence="6 7" key="1">
    <citation type="submission" date="2016-10" db="EMBL/GenBank/DDBJ databases">
        <authorList>
            <person name="de Groot N.N."/>
        </authorList>
    </citation>
    <scope>NUCLEOTIDE SEQUENCE [LARGE SCALE GENOMIC DNA]</scope>
    <source>
        <strain evidence="6 7">CGMCC 1.6133</strain>
    </source>
</reference>
<evidence type="ECO:0000256" key="3">
    <source>
        <dbReference type="ARBA" id="ARBA00022989"/>
    </source>
</evidence>
<comment type="subcellular location">
    <subcellularLocation>
        <location evidence="1">Membrane</location>
        <topology evidence="1">Multi-pass membrane protein</topology>
    </subcellularLocation>
</comment>
<feature type="transmembrane region" description="Helical" evidence="5">
    <location>
        <begin position="178"/>
        <end position="198"/>
    </location>
</feature>
<evidence type="ECO:0000256" key="5">
    <source>
        <dbReference type="SAM" id="Phobius"/>
    </source>
</evidence>
<dbReference type="Proteomes" id="UP000198525">
    <property type="component" value="Unassembled WGS sequence"/>
</dbReference>
<dbReference type="PANTHER" id="PTHR16950">
    <property type="entry name" value="ZINC TRANSPORTER SLC39A7 HISTIDINE-RICH MEMBRANE PROTEIN KE4"/>
    <property type="match status" value="1"/>
</dbReference>
<feature type="transmembrane region" description="Helical" evidence="5">
    <location>
        <begin position="210"/>
        <end position="231"/>
    </location>
</feature>
<dbReference type="GO" id="GO:0006882">
    <property type="term" value="P:intracellular zinc ion homeostasis"/>
    <property type="evidence" value="ECO:0007669"/>
    <property type="project" value="TreeGrafter"/>
</dbReference>
<evidence type="ECO:0000256" key="4">
    <source>
        <dbReference type="ARBA" id="ARBA00023136"/>
    </source>
</evidence>